<feature type="region of interest" description="Disordered" evidence="1">
    <location>
        <begin position="57"/>
        <end position="80"/>
    </location>
</feature>
<name>A0ABD3PVM8_9STRA</name>
<feature type="signal peptide" evidence="2">
    <location>
        <begin position="1"/>
        <end position="23"/>
    </location>
</feature>
<dbReference type="EMBL" id="JALLPJ020000443">
    <property type="protein sequence ID" value="KAL3791958.1"/>
    <property type="molecule type" value="Genomic_DNA"/>
</dbReference>
<gene>
    <name evidence="3" type="ORF">ACHAWO_009473</name>
</gene>
<feature type="chain" id="PRO_5044841534" evidence="2">
    <location>
        <begin position="24"/>
        <end position="337"/>
    </location>
</feature>
<keyword evidence="2" id="KW-0732">Signal</keyword>
<evidence type="ECO:0000256" key="1">
    <source>
        <dbReference type="SAM" id="MobiDB-lite"/>
    </source>
</evidence>
<evidence type="ECO:0000313" key="3">
    <source>
        <dbReference type="EMBL" id="KAL3791958.1"/>
    </source>
</evidence>
<keyword evidence="4" id="KW-1185">Reference proteome</keyword>
<dbReference type="AlphaFoldDB" id="A0ABD3PVM8"/>
<evidence type="ECO:0000256" key="2">
    <source>
        <dbReference type="SAM" id="SignalP"/>
    </source>
</evidence>
<sequence>MQRLATVFFSVALMLLTPLMSNASSATRPSSAEYYLQNGPRDSSSLSQGKILSIQTKSTLASSPIRQNSRGRLGTQRPERKTTQRIAAGFIIASLAAASFRAKFRKSKIIRTATPFGMIRNTSPLGNGVSVIRLQMALDFEGSEGPDSTNANAFLDKLQIEEYNLYATITKLAQQQKQFGLDVYELRQKALVNYISSVATLFSSSKQSIKYGSMVSARVPFVEEAVAEFKSISDRERSKFKPEGEPSLLNSAHEKRLVVASIILAIKGDHTTSPFQSGISLKRDMGRALLRIATDAQVDGCLVGTEVMWMPRQIGSGDFMMKENEILKQFSDLAPLT</sequence>
<organism evidence="3 4">
    <name type="scientific">Cyclotella atomus</name>
    <dbReference type="NCBI Taxonomy" id="382360"/>
    <lineage>
        <taxon>Eukaryota</taxon>
        <taxon>Sar</taxon>
        <taxon>Stramenopiles</taxon>
        <taxon>Ochrophyta</taxon>
        <taxon>Bacillariophyta</taxon>
        <taxon>Coscinodiscophyceae</taxon>
        <taxon>Thalassiosirophycidae</taxon>
        <taxon>Stephanodiscales</taxon>
        <taxon>Stephanodiscaceae</taxon>
        <taxon>Cyclotella</taxon>
    </lineage>
</organism>
<dbReference type="Pfam" id="PF07466">
    <property type="entry name" value="DUF1517"/>
    <property type="match status" value="1"/>
</dbReference>
<comment type="caution">
    <text evidence="3">The sequence shown here is derived from an EMBL/GenBank/DDBJ whole genome shotgun (WGS) entry which is preliminary data.</text>
</comment>
<evidence type="ECO:0000313" key="4">
    <source>
        <dbReference type="Proteomes" id="UP001530400"/>
    </source>
</evidence>
<feature type="compositionally biased region" description="Polar residues" evidence="1">
    <location>
        <begin position="57"/>
        <end position="70"/>
    </location>
</feature>
<protein>
    <submittedName>
        <fullName evidence="3">Uncharacterized protein</fullName>
    </submittedName>
</protein>
<dbReference type="Proteomes" id="UP001530400">
    <property type="component" value="Unassembled WGS sequence"/>
</dbReference>
<proteinExistence type="predicted"/>
<dbReference type="InterPro" id="IPR010903">
    <property type="entry name" value="DUF1517"/>
</dbReference>
<accession>A0ABD3PVM8</accession>
<reference evidence="3 4" key="1">
    <citation type="submission" date="2024-10" db="EMBL/GenBank/DDBJ databases">
        <title>Updated reference genomes for cyclostephanoid diatoms.</title>
        <authorList>
            <person name="Roberts W.R."/>
            <person name="Alverson A.J."/>
        </authorList>
    </citation>
    <scope>NUCLEOTIDE SEQUENCE [LARGE SCALE GENOMIC DNA]</scope>
    <source>
        <strain evidence="3 4">AJA010-31</strain>
    </source>
</reference>